<evidence type="ECO:0000313" key="3">
    <source>
        <dbReference type="Proteomes" id="UP000553632"/>
    </source>
</evidence>
<organism evidence="2 3">
    <name type="scientific">Perkinsus olseni</name>
    <name type="common">Perkinsus atlanticus</name>
    <dbReference type="NCBI Taxonomy" id="32597"/>
    <lineage>
        <taxon>Eukaryota</taxon>
        <taxon>Sar</taxon>
        <taxon>Alveolata</taxon>
        <taxon>Perkinsozoa</taxon>
        <taxon>Perkinsea</taxon>
        <taxon>Perkinsida</taxon>
        <taxon>Perkinsidae</taxon>
        <taxon>Perkinsus</taxon>
    </lineage>
</organism>
<dbReference type="AlphaFoldDB" id="A0A7J6Q979"/>
<dbReference type="Proteomes" id="UP000553632">
    <property type="component" value="Unassembled WGS sequence"/>
</dbReference>
<accession>A0A7J6Q979</accession>
<feature type="compositionally biased region" description="Pro residues" evidence="1">
    <location>
        <begin position="234"/>
        <end position="244"/>
    </location>
</feature>
<gene>
    <name evidence="2" type="ORF">FOZ63_012695</name>
</gene>
<name>A0A7J6Q979_PEROL</name>
<proteinExistence type="predicted"/>
<reference evidence="2 3" key="1">
    <citation type="submission" date="2020-04" db="EMBL/GenBank/DDBJ databases">
        <title>Perkinsus olseni comparative genomics.</title>
        <authorList>
            <person name="Bogema D.R."/>
        </authorList>
    </citation>
    <scope>NUCLEOTIDE SEQUENCE [LARGE SCALE GENOMIC DNA]</scope>
    <source>
        <strain evidence="2 3">ATCC PRA-207</strain>
    </source>
</reference>
<keyword evidence="3" id="KW-1185">Reference proteome</keyword>
<protein>
    <submittedName>
        <fullName evidence="2">Uncharacterized protein</fullName>
    </submittedName>
</protein>
<dbReference type="EMBL" id="JABANO010034600">
    <property type="protein sequence ID" value="KAF4704893.1"/>
    <property type="molecule type" value="Genomic_DNA"/>
</dbReference>
<comment type="caution">
    <text evidence="2">The sequence shown here is derived from an EMBL/GenBank/DDBJ whole genome shotgun (WGS) entry which is preliminary data.</text>
</comment>
<evidence type="ECO:0000256" key="1">
    <source>
        <dbReference type="SAM" id="MobiDB-lite"/>
    </source>
</evidence>
<feature type="region of interest" description="Disordered" evidence="1">
    <location>
        <begin position="224"/>
        <end position="244"/>
    </location>
</feature>
<evidence type="ECO:0000313" key="2">
    <source>
        <dbReference type="EMBL" id="KAF4704893.1"/>
    </source>
</evidence>
<sequence length="244" mass="27387">MKPTIMWQNNWIIEGEKVVLMSAYACVEYLPGYYVVSQGRDAKMQGNGERNEYHHHHEAFAHTNAFHHNDNTAAAHKNDMIALEGTPSTTGDFHKYDEVLQQTARFGIINDNEKSEHRPQHGIQRQIPKGLDDEIFRETTTAASASAVDDALNRKEEVIPKDYVSNLLLHNDGAPPTMIDKSKAADGQLQKKDIPTHLPAAAYRALQHKTKNITLSHTVINAVDNGEVDDMPKRLPPQPSIERP</sequence>